<evidence type="ECO:0000256" key="1">
    <source>
        <dbReference type="SAM" id="SignalP"/>
    </source>
</evidence>
<feature type="chain" id="PRO_5046462211" description="DKNYY family protein" evidence="1">
    <location>
        <begin position="23"/>
        <end position="224"/>
    </location>
</feature>
<protein>
    <recommendedName>
        <fullName evidence="4">DKNYY family protein</fullName>
    </recommendedName>
</protein>
<sequence length="224" mass="25113">MTHLKLLFTVLSLSAFITTADAQFVQHRDYRPVPTLDYAELKGTPYLYEDWQQGSVKLANGVSSKDKMLVRYNLVNDMLSFKDNASGEEMAFVVPVEEFTINDNSGDRPVVRLFRSYQGIAGSTPSGFFEVLSDGKVQLIKKQSKLITESIHIGASGMTRSFNDKTKYYLVNNGNAVSVKNDKKSILAVLGDKQAQLEGYINANNINFKNDRQLGKLVDYYNTL</sequence>
<organism evidence="2 3">
    <name type="scientific">Mucilaginibacter pankratovii</name>
    <dbReference type="NCBI Taxonomy" id="2772110"/>
    <lineage>
        <taxon>Bacteria</taxon>
        <taxon>Pseudomonadati</taxon>
        <taxon>Bacteroidota</taxon>
        <taxon>Sphingobacteriia</taxon>
        <taxon>Sphingobacteriales</taxon>
        <taxon>Sphingobacteriaceae</taxon>
        <taxon>Mucilaginibacter</taxon>
    </lineage>
</organism>
<dbReference type="Proteomes" id="UP000606600">
    <property type="component" value="Unassembled WGS sequence"/>
</dbReference>
<gene>
    <name evidence="2" type="ORF">IDJ77_00085</name>
</gene>
<comment type="caution">
    <text evidence="2">The sequence shown here is derived from an EMBL/GenBank/DDBJ whole genome shotgun (WGS) entry which is preliminary data.</text>
</comment>
<feature type="signal peptide" evidence="1">
    <location>
        <begin position="1"/>
        <end position="22"/>
    </location>
</feature>
<accession>A0ABR7WIP9</accession>
<keyword evidence="3" id="KW-1185">Reference proteome</keyword>
<dbReference type="EMBL" id="JACWMY010000001">
    <property type="protein sequence ID" value="MBD1362191.1"/>
    <property type="molecule type" value="Genomic_DNA"/>
</dbReference>
<evidence type="ECO:0008006" key="4">
    <source>
        <dbReference type="Google" id="ProtNLM"/>
    </source>
</evidence>
<name>A0ABR7WIP9_9SPHI</name>
<dbReference type="RefSeq" id="WP_191186884.1">
    <property type="nucleotide sequence ID" value="NZ_JACWMY010000001.1"/>
</dbReference>
<keyword evidence="1" id="KW-0732">Signal</keyword>
<evidence type="ECO:0000313" key="3">
    <source>
        <dbReference type="Proteomes" id="UP000606600"/>
    </source>
</evidence>
<evidence type="ECO:0000313" key="2">
    <source>
        <dbReference type="EMBL" id="MBD1362191.1"/>
    </source>
</evidence>
<proteinExistence type="predicted"/>
<reference evidence="2 3" key="1">
    <citation type="submission" date="2020-09" db="EMBL/GenBank/DDBJ databases">
        <title>Novel species of Mucilaginibacter isolated from a glacier on the Tibetan Plateau.</title>
        <authorList>
            <person name="Liu Q."/>
            <person name="Xin Y.-H."/>
        </authorList>
    </citation>
    <scope>NUCLEOTIDE SEQUENCE [LARGE SCALE GENOMIC DNA]</scope>
    <source>
        <strain evidence="2 3">ZT4R22</strain>
    </source>
</reference>